<dbReference type="Pfam" id="PF00550">
    <property type="entry name" value="PP-binding"/>
    <property type="match status" value="1"/>
</dbReference>
<evidence type="ECO:0000313" key="5">
    <source>
        <dbReference type="Proteomes" id="UP001058003"/>
    </source>
</evidence>
<dbReference type="InterPro" id="IPR036736">
    <property type="entry name" value="ACP-like_sf"/>
</dbReference>
<dbReference type="OrthoDB" id="2665189at2"/>
<dbReference type="KEGG" id="daur:Daura_24705"/>
<feature type="domain" description="Carrier" evidence="3">
    <location>
        <begin position="11"/>
        <end position="91"/>
    </location>
</feature>
<dbReference type="AlphaFoldDB" id="A0A9Q9MH57"/>
<evidence type="ECO:0000259" key="3">
    <source>
        <dbReference type="PROSITE" id="PS50075"/>
    </source>
</evidence>
<dbReference type="Proteomes" id="UP001058003">
    <property type="component" value="Chromosome"/>
</dbReference>
<dbReference type="SMART" id="SM00823">
    <property type="entry name" value="PKS_PP"/>
    <property type="match status" value="1"/>
</dbReference>
<dbReference type="InterPro" id="IPR006162">
    <property type="entry name" value="Ppantetheine_attach_site"/>
</dbReference>
<dbReference type="SUPFAM" id="SSF47336">
    <property type="entry name" value="ACP-like"/>
    <property type="match status" value="1"/>
</dbReference>
<dbReference type="Gene3D" id="1.10.1200.10">
    <property type="entry name" value="ACP-like"/>
    <property type="match status" value="1"/>
</dbReference>
<accession>A0A9Q9MH57</accession>
<protein>
    <submittedName>
        <fullName evidence="4">Acyl carrier protein</fullName>
    </submittedName>
</protein>
<dbReference type="GO" id="GO:0031177">
    <property type="term" value="F:phosphopantetheine binding"/>
    <property type="evidence" value="ECO:0007669"/>
    <property type="project" value="InterPro"/>
</dbReference>
<proteinExistence type="predicted"/>
<evidence type="ECO:0000313" key="4">
    <source>
        <dbReference type="EMBL" id="UWZ59078.1"/>
    </source>
</evidence>
<dbReference type="RefSeq" id="WP_052388508.1">
    <property type="nucleotide sequence ID" value="NZ_CP073767.1"/>
</dbReference>
<evidence type="ECO:0000256" key="1">
    <source>
        <dbReference type="ARBA" id="ARBA00022450"/>
    </source>
</evidence>
<evidence type="ECO:0000256" key="2">
    <source>
        <dbReference type="ARBA" id="ARBA00022553"/>
    </source>
</evidence>
<keyword evidence="2" id="KW-0597">Phosphoprotein</keyword>
<dbReference type="InterPro" id="IPR009081">
    <property type="entry name" value="PP-bd_ACP"/>
</dbReference>
<dbReference type="InterPro" id="IPR020806">
    <property type="entry name" value="PKS_PP-bd"/>
</dbReference>
<dbReference type="EMBL" id="CP073767">
    <property type="protein sequence ID" value="UWZ59078.1"/>
    <property type="molecule type" value="Genomic_DNA"/>
</dbReference>
<name>A0A9Q9MH57_9ACTN</name>
<keyword evidence="1" id="KW-0596">Phosphopantetheine</keyword>
<dbReference type="PROSITE" id="PS00012">
    <property type="entry name" value="PHOSPHOPANTETHEINE"/>
    <property type="match status" value="1"/>
</dbReference>
<organism evidence="4 5">
    <name type="scientific">Dactylosporangium aurantiacum</name>
    <dbReference type="NCBI Taxonomy" id="35754"/>
    <lineage>
        <taxon>Bacteria</taxon>
        <taxon>Bacillati</taxon>
        <taxon>Actinomycetota</taxon>
        <taxon>Actinomycetes</taxon>
        <taxon>Micromonosporales</taxon>
        <taxon>Micromonosporaceae</taxon>
        <taxon>Dactylosporangium</taxon>
    </lineage>
</organism>
<dbReference type="PROSITE" id="PS50075">
    <property type="entry name" value="CARRIER"/>
    <property type="match status" value="1"/>
</dbReference>
<sequence>MTTPLDSTTGSTTGRAWDDRFEEVLRVHLAPGTPPLRPDDRLFELGLDSLAVVQLAADLEDAYGVLLPDESLTRESFATPGGLWAVVHPLLPAGR</sequence>
<reference evidence="4" key="1">
    <citation type="submission" date="2021-04" db="EMBL/GenBank/DDBJ databases">
        <title>Dactylosporangium aurantiacum NRRL B-8018 full assembly.</title>
        <authorList>
            <person name="Hartkoorn R.C."/>
            <person name="Beaudoing E."/>
            <person name="Hot D."/>
        </authorList>
    </citation>
    <scope>NUCLEOTIDE SEQUENCE</scope>
    <source>
        <strain evidence="4">NRRL B-8018</strain>
    </source>
</reference>
<keyword evidence="5" id="KW-1185">Reference proteome</keyword>
<gene>
    <name evidence="4" type="ORF">Daura_24705</name>
</gene>